<dbReference type="InterPro" id="IPR002539">
    <property type="entry name" value="MaoC-like_dom"/>
</dbReference>
<keyword evidence="3" id="KW-1185">Reference proteome</keyword>
<dbReference type="Gene3D" id="3.10.129.10">
    <property type="entry name" value="Hotdog Thioesterase"/>
    <property type="match status" value="1"/>
</dbReference>
<evidence type="ECO:0000259" key="1">
    <source>
        <dbReference type="Pfam" id="PF01575"/>
    </source>
</evidence>
<reference evidence="2 3" key="1">
    <citation type="submission" date="2021-05" db="EMBL/GenBank/DDBJ databases">
        <title>Novel Bacillus species.</title>
        <authorList>
            <person name="Liu G."/>
        </authorList>
    </citation>
    <scope>NUCLEOTIDE SEQUENCE [LARGE SCALE GENOMIC DNA]</scope>
    <source>
        <strain evidence="2 3">FJAT-49682</strain>
    </source>
</reference>
<protein>
    <submittedName>
        <fullName evidence="2">MaoC family dehydratase N-terminal domain-containing protein</fullName>
    </submittedName>
</protein>
<dbReference type="EMBL" id="JAGYPN010000001">
    <property type="protein sequence ID" value="MBS4222705.1"/>
    <property type="molecule type" value="Genomic_DNA"/>
</dbReference>
<sequence length="158" mass="17956">MLLGKKRKLGRTMEEITRGEKLTLTEKIEDKDLLLFLGLTNDANPLYIQHDYASQTTYKKPIVPTIMLTGIITSAVSKYLPGPGSHILKQEIEFLQPVYHYATIQFLFEITDVNEKNHTITVNVQATDEQENMVIKGKLLVCPPFNMEPMTGEALENF</sequence>
<name>A0A942Z4S4_9BACI</name>
<dbReference type="RefSeq" id="WP_213097635.1">
    <property type="nucleotide sequence ID" value="NZ_JAGYPH010000001.1"/>
</dbReference>
<gene>
    <name evidence="2" type="ORF">KHA91_08020</name>
</gene>
<dbReference type="Pfam" id="PF01575">
    <property type="entry name" value="MaoC_dehydratas"/>
    <property type="match status" value="1"/>
</dbReference>
<comment type="caution">
    <text evidence="2">The sequence shown here is derived from an EMBL/GenBank/DDBJ whole genome shotgun (WGS) entry which is preliminary data.</text>
</comment>
<dbReference type="Proteomes" id="UP000676456">
    <property type="component" value="Unassembled WGS sequence"/>
</dbReference>
<evidence type="ECO:0000313" key="2">
    <source>
        <dbReference type="EMBL" id="MBS4222705.1"/>
    </source>
</evidence>
<dbReference type="InterPro" id="IPR052342">
    <property type="entry name" value="MCH/BMMD"/>
</dbReference>
<dbReference type="AlphaFoldDB" id="A0A942Z4S4"/>
<feature type="domain" description="MaoC-like" evidence="1">
    <location>
        <begin position="24"/>
        <end position="126"/>
    </location>
</feature>
<dbReference type="PANTHER" id="PTHR43664">
    <property type="entry name" value="MONOAMINE OXIDASE-RELATED"/>
    <property type="match status" value="1"/>
</dbReference>
<dbReference type="PANTHER" id="PTHR43664:SF1">
    <property type="entry name" value="BETA-METHYLMALYL-COA DEHYDRATASE"/>
    <property type="match status" value="1"/>
</dbReference>
<proteinExistence type="predicted"/>
<dbReference type="SUPFAM" id="SSF54637">
    <property type="entry name" value="Thioesterase/thiol ester dehydrase-isomerase"/>
    <property type="match status" value="1"/>
</dbReference>
<dbReference type="InterPro" id="IPR029069">
    <property type="entry name" value="HotDog_dom_sf"/>
</dbReference>
<organism evidence="2 3">
    <name type="scientific">Lederbergia citrea</name>
    <dbReference type="NCBI Taxonomy" id="2833581"/>
    <lineage>
        <taxon>Bacteria</taxon>
        <taxon>Bacillati</taxon>
        <taxon>Bacillota</taxon>
        <taxon>Bacilli</taxon>
        <taxon>Bacillales</taxon>
        <taxon>Bacillaceae</taxon>
        <taxon>Lederbergia</taxon>
    </lineage>
</organism>
<accession>A0A942Z4S4</accession>
<evidence type="ECO:0000313" key="3">
    <source>
        <dbReference type="Proteomes" id="UP000676456"/>
    </source>
</evidence>